<dbReference type="EMBL" id="JAGYPF010000001">
    <property type="protein sequence ID" value="MBS4211658.1"/>
    <property type="molecule type" value="Genomic_DNA"/>
</dbReference>
<keyword evidence="3" id="KW-0472">Membrane</keyword>
<reference evidence="8" key="1">
    <citation type="submission" date="2021-05" db="EMBL/GenBank/DDBJ databases">
        <title>Novel Bacillus species.</title>
        <authorList>
            <person name="Liu G."/>
        </authorList>
    </citation>
    <scope>NUCLEOTIDE SEQUENCE</scope>
    <source>
        <strain evidence="8">FJAT-49825</strain>
    </source>
</reference>
<dbReference type="Proteomes" id="UP000679749">
    <property type="component" value="Unassembled WGS sequence"/>
</dbReference>
<name>A0A942U2J4_9BACI</name>
<dbReference type="CDD" id="cd13585">
    <property type="entry name" value="PBP2_TMBP_like"/>
    <property type="match status" value="1"/>
</dbReference>
<keyword evidence="4" id="KW-0564">Palmitate</keyword>
<dbReference type="PANTHER" id="PTHR43649">
    <property type="entry name" value="ARABINOSE-BINDING PROTEIN-RELATED"/>
    <property type="match status" value="1"/>
</dbReference>
<keyword evidence="2 7" id="KW-0732">Signal</keyword>
<sequence length="453" mass="51245">MLRGIFVYTKFFKTVAATSMAASLLLAGCSSDSGSSKEANTKEKKEDPNEKVTLTFWDENAGPQRTPIWEELIKRFEEKNPNIDVEYVGLPKDSAKAKYDASIAAEDTPDVGSVQTSWLPEFALREALLPLDSYFDKWDEKGKINKGAVAFNKEIVVDHKLYGVPYTQNLDILWVRPDWFKEKGTKIPETWDEFFTAAQQQTDKANNRYGYTIRGGAGGSFQLQRLMYAYSGEKDYIKDGKSTINNKKHVEFLKKYFALYKQNTPQSDITNGYKEMIAGFDTGAVAMVQHNIGSFGEHKEALQPDQFQAIPLPKTADGKYVAEGGNTIGISVFKTTKHPDAAWKLAAFLNSKESQSYWNQQVGQIPTNSDVLSESWVKDSPHIQTAFKVYDDKETILYEPPFYLPEYRSILDTVVDPGTQAVMSGKMTVEEFLNEWAKAIEDAQKKYDEHFKK</sequence>
<evidence type="ECO:0000256" key="3">
    <source>
        <dbReference type="ARBA" id="ARBA00023136"/>
    </source>
</evidence>
<evidence type="ECO:0000256" key="2">
    <source>
        <dbReference type="ARBA" id="ARBA00022729"/>
    </source>
</evidence>
<dbReference type="PROSITE" id="PS51257">
    <property type="entry name" value="PROKAR_LIPOPROTEIN"/>
    <property type="match status" value="1"/>
</dbReference>
<dbReference type="PANTHER" id="PTHR43649:SF33">
    <property type="entry name" value="POLYGALACTURONAN_RHAMNOGALACTURONAN-BINDING PROTEIN YTCQ"/>
    <property type="match status" value="1"/>
</dbReference>
<evidence type="ECO:0000256" key="1">
    <source>
        <dbReference type="ARBA" id="ARBA00022475"/>
    </source>
</evidence>
<accession>A0A942U2J4</accession>
<dbReference type="SUPFAM" id="SSF53850">
    <property type="entry name" value="Periplasmic binding protein-like II"/>
    <property type="match status" value="1"/>
</dbReference>
<dbReference type="Pfam" id="PF01547">
    <property type="entry name" value="SBP_bac_1"/>
    <property type="match status" value="1"/>
</dbReference>
<protein>
    <submittedName>
        <fullName evidence="8">Sugar ABC transporter substrate-binding protein</fullName>
    </submittedName>
</protein>
<evidence type="ECO:0000313" key="8">
    <source>
        <dbReference type="EMBL" id="MBS4211658.1"/>
    </source>
</evidence>
<evidence type="ECO:0000256" key="5">
    <source>
        <dbReference type="ARBA" id="ARBA00023288"/>
    </source>
</evidence>
<gene>
    <name evidence="8" type="ORF">KHA99_04175</name>
</gene>
<dbReference type="AlphaFoldDB" id="A0A942U2J4"/>
<evidence type="ECO:0000313" key="9">
    <source>
        <dbReference type="Proteomes" id="UP000679749"/>
    </source>
</evidence>
<feature type="compositionally biased region" description="Basic and acidic residues" evidence="6">
    <location>
        <begin position="39"/>
        <end position="50"/>
    </location>
</feature>
<dbReference type="InterPro" id="IPR050490">
    <property type="entry name" value="Bact_solute-bd_prot1"/>
</dbReference>
<proteinExistence type="predicted"/>
<keyword evidence="9" id="KW-1185">Reference proteome</keyword>
<organism evidence="8 9">
    <name type="scientific">Neobacillus rhizophilus</name>
    <dbReference type="NCBI Taxonomy" id="2833579"/>
    <lineage>
        <taxon>Bacteria</taxon>
        <taxon>Bacillati</taxon>
        <taxon>Bacillota</taxon>
        <taxon>Bacilli</taxon>
        <taxon>Bacillales</taxon>
        <taxon>Bacillaceae</taxon>
        <taxon>Neobacillus</taxon>
    </lineage>
</organism>
<evidence type="ECO:0000256" key="6">
    <source>
        <dbReference type="SAM" id="MobiDB-lite"/>
    </source>
</evidence>
<feature type="region of interest" description="Disordered" evidence="6">
    <location>
        <begin position="30"/>
        <end position="50"/>
    </location>
</feature>
<dbReference type="Gene3D" id="3.40.190.10">
    <property type="entry name" value="Periplasmic binding protein-like II"/>
    <property type="match status" value="1"/>
</dbReference>
<dbReference type="InterPro" id="IPR006059">
    <property type="entry name" value="SBP"/>
</dbReference>
<evidence type="ECO:0000256" key="7">
    <source>
        <dbReference type="SAM" id="SignalP"/>
    </source>
</evidence>
<comment type="caution">
    <text evidence="8">The sequence shown here is derived from an EMBL/GenBank/DDBJ whole genome shotgun (WGS) entry which is preliminary data.</text>
</comment>
<evidence type="ECO:0000256" key="4">
    <source>
        <dbReference type="ARBA" id="ARBA00023139"/>
    </source>
</evidence>
<keyword evidence="1" id="KW-1003">Cell membrane</keyword>
<keyword evidence="5" id="KW-0449">Lipoprotein</keyword>
<feature type="chain" id="PRO_5037498677" evidence="7">
    <location>
        <begin position="22"/>
        <end position="453"/>
    </location>
</feature>
<feature type="signal peptide" evidence="7">
    <location>
        <begin position="1"/>
        <end position="21"/>
    </location>
</feature>